<protein>
    <submittedName>
        <fullName evidence="2">Uncharacterized protein</fullName>
    </submittedName>
</protein>
<sequence>MRLLFSFMFIVVDAFLRDKGYNTAICKTKWEKSGGVTVENYEFVDVVRSDSKGYFIDLDFASEFVIARPTNFYENLLQYLSRVTIDAAKQSLKSSDGGAANRDGGETVVAFDSVD</sequence>
<evidence type="ECO:0000313" key="2">
    <source>
        <dbReference type="EMBL" id="CAA2996323.1"/>
    </source>
</evidence>
<dbReference type="Proteomes" id="UP000594638">
    <property type="component" value="Unassembled WGS sequence"/>
</dbReference>
<comment type="caution">
    <text evidence="2">The sequence shown here is derived from an EMBL/GenBank/DDBJ whole genome shotgun (WGS) entry which is preliminary data.</text>
</comment>
<dbReference type="EMBL" id="CACTIH010005523">
    <property type="protein sequence ID" value="CAA2996323.1"/>
    <property type="molecule type" value="Genomic_DNA"/>
</dbReference>
<dbReference type="Pfam" id="PF04720">
    <property type="entry name" value="PDDEXK_6"/>
    <property type="match status" value="1"/>
</dbReference>
<name>A0A8S0SUC0_OLEEU</name>
<keyword evidence="3" id="KW-1185">Reference proteome</keyword>
<dbReference type="PANTHER" id="PTHR31579">
    <property type="entry name" value="OS03G0796600 PROTEIN"/>
    <property type="match status" value="1"/>
</dbReference>
<dbReference type="AlphaFoldDB" id="A0A8S0SUC0"/>
<dbReference type="PANTHER" id="PTHR31579:SF84">
    <property type="entry name" value="F21O3.6 PROTEIN"/>
    <property type="match status" value="1"/>
</dbReference>
<feature type="region of interest" description="Disordered" evidence="1">
    <location>
        <begin position="91"/>
        <end position="115"/>
    </location>
</feature>
<dbReference type="OrthoDB" id="548115at2759"/>
<accession>A0A8S0SUC0</accession>
<evidence type="ECO:0000313" key="3">
    <source>
        <dbReference type="Proteomes" id="UP000594638"/>
    </source>
</evidence>
<dbReference type="Gramene" id="OE9A089321T1">
    <property type="protein sequence ID" value="OE9A089321C1"/>
    <property type="gene ID" value="OE9A089321"/>
</dbReference>
<reference evidence="2 3" key="1">
    <citation type="submission" date="2019-12" db="EMBL/GenBank/DDBJ databases">
        <authorList>
            <person name="Alioto T."/>
            <person name="Alioto T."/>
            <person name="Gomez Garrido J."/>
        </authorList>
    </citation>
    <scope>NUCLEOTIDE SEQUENCE [LARGE SCALE GENOMIC DNA]</scope>
</reference>
<gene>
    <name evidence="2" type="ORF">OLEA9_A089321</name>
</gene>
<evidence type="ECO:0000256" key="1">
    <source>
        <dbReference type="SAM" id="MobiDB-lite"/>
    </source>
</evidence>
<proteinExistence type="predicted"/>
<dbReference type="InterPro" id="IPR006502">
    <property type="entry name" value="PDDEXK-like"/>
</dbReference>
<organism evidence="2 3">
    <name type="scientific">Olea europaea subsp. europaea</name>
    <dbReference type="NCBI Taxonomy" id="158383"/>
    <lineage>
        <taxon>Eukaryota</taxon>
        <taxon>Viridiplantae</taxon>
        <taxon>Streptophyta</taxon>
        <taxon>Embryophyta</taxon>
        <taxon>Tracheophyta</taxon>
        <taxon>Spermatophyta</taxon>
        <taxon>Magnoliopsida</taxon>
        <taxon>eudicotyledons</taxon>
        <taxon>Gunneridae</taxon>
        <taxon>Pentapetalae</taxon>
        <taxon>asterids</taxon>
        <taxon>lamiids</taxon>
        <taxon>Lamiales</taxon>
        <taxon>Oleaceae</taxon>
        <taxon>Oleeae</taxon>
        <taxon>Olea</taxon>
    </lineage>
</organism>